<dbReference type="EMBL" id="ALAB01000026">
    <property type="protein sequence ID" value="EJI85238.1"/>
    <property type="molecule type" value="Genomic_DNA"/>
</dbReference>
<evidence type="ECO:0000313" key="1">
    <source>
        <dbReference type="EMBL" id="EJI85238.1"/>
    </source>
</evidence>
<dbReference type="PATRIC" id="fig|1197174.4.peg.1854"/>
<keyword evidence="2" id="KW-1185">Reference proteome</keyword>
<dbReference type="InterPro" id="IPR014984">
    <property type="entry name" value="HopJ"/>
</dbReference>
<reference evidence="1 2" key="1">
    <citation type="journal article" date="2012" name="J. Bacteriol.">
        <title>Genome Sequence of Pectin-Degrading Alishewanella aestuarii Strain B11T, Isolated from Tidal Flat Sediment.</title>
        <authorList>
            <person name="Jung J."/>
            <person name="Choi S."/>
            <person name="Chun J."/>
            <person name="Park W."/>
        </authorList>
    </citation>
    <scope>NUCLEOTIDE SEQUENCE [LARGE SCALE GENOMIC DNA]</scope>
    <source>
        <strain evidence="1 2">B11</strain>
    </source>
</reference>
<dbReference type="RefSeq" id="WP_008608679.1">
    <property type="nucleotide sequence ID" value="NZ_ALAB01000026.1"/>
</dbReference>
<protein>
    <submittedName>
        <fullName evidence="1">HopJ type III effector protein</fullName>
    </submittedName>
</protein>
<dbReference type="AlphaFoldDB" id="J1Q2D3"/>
<sequence>MLDDFFIQLSTEPDSISFAQSIAVIEQHYYFTPVAFQNGELSNAAGENTGSCKILAFAQLHQLSEAQTLQLFGEYYRQVMESPAGTDHQNIRNFQRSGWAGVSFSAPALQLKQT</sequence>
<accession>J1Q2D3</accession>
<name>J1Q2D3_9ALTE</name>
<dbReference type="InterPro" id="IPR038604">
    <property type="entry name" value="HopJ_sf"/>
</dbReference>
<gene>
    <name evidence="1" type="ORF">AEST_18950</name>
</gene>
<organism evidence="1 2">
    <name type="scientific">Alishewanella aestuarii B11</name>
    <dbReference type="NCBI Taxonomy" id="1197174"/>
    <lineage>
        <taxon>Bacteria</taxon>
        <taxon>Pseudomonadati</taxon>
        <taxon>Pseudomonadota</taxon>
        <taxon>Gammaproteobacteria</taxon>
        <taxon>Alteromonadales</taxon>
        <taxon>Alteromonadaceae</taxon>
        <taxon>Alishewanella</taxon>
    </lineage>
</organism>
<comment type="caution">
    <text evidence="1">The sequence shown here is derived from an EMBL/GenBank/DDBJ whole genome shotgun (WGS) entry which is preliminary data.</text>
</comment>
<dbReference type="Pfam" id="PF08888">
    <property type="entry name" value="HopJ"/>
    <property type="match status" value="1"/>
</dbReference>
<evidence type="ECO:0000313" key="2">
    <source>
        <dbReference type="Proteomes" id="UP000012043"/>
    </source>
</evidence>
<dbReference type="Gene3D" id="3.20.160.10">
    <property type="entry name" value="vpa0580 domain like"/>
    <property type="match status" value="1"/>
</dbReference>
<proteinExistence type="predicted"/>
<dbReference type="Proteomes" id="UP000012043">
    <property type="component" value="Unassembled WGS sequence"/>
</dbReference>